<evidence type="ECO:0000256" key="1">
    <source>
        <dbReference type="SAM" id="MobiDB-lite"/>
    </source>
</evidence>
<evidence type="ECO:0000313" key="3">
    <source>
        <dbReference type="Proteomes" id="UP001500683"/>
    </source>
</evidence>
<comment type="caution">
    <text evidence="2">The sequence shown here is derived from an EMBL/GenBank/DDBJ whole genome shotgun (WGS) entry which is preliminary data.</text>
</comment>
<organism evidence="2 3">
    <name type="scientific">Actinomadura miaoliensis</name>
    <dbReference type="NCBI Taxonomy" id="430685"/>
    <lineage>
        <taxon>Bacteria</taxon>
        <taxon>Bacillati</taxon>
        <taxon>Actinomycetota</taxon>
        <taxon>Actinomycetes</taxon>
        <taxon>Streptosporangiales</taxon>
        <taxon>Thermomonosporaceae</taxon>
        <taxon>Actinomadura</taxon>
    </lineage>
</organism>
<proteinExistence type="predicted"/>
<dbReference type="Proteomes" id="UP001500683">
    <property type="component" value="Unassembled WGS sequence"/>
</dbReference>
<evidence type="ECO:0000313" key="2">
    <source>
        <dbReference type="EMBL" id="GAA4054324.1"/>
    </source>
</evidence>
<keyword evidence="3" id="KW-1185">Reference proteome</keyword>
<sequence>MITWAMRGSSGEVRCGAVHEPGVVERAVARPQGNGDAVLPFQFGRQVNMSAWSVLRPVQVLGARDEGHAAPVDRDVHQRPQADSACREPV</sequence>
<reference evidence="3" key="1">
    <citation type="journal article" date="2019" name="Int. J. Syst. Evol. Microbiol.">
        <title>The Global Catalogue of Microorganisms (GCM) 10K type strain sequencing project: providing services to taxonomists for standard genome sequencing and annotation.</title>
        <authorList>
            <consortium name="The Broad Institute Genomics Platform"/>
            <consortium name="The Broad Institute Genome Sequencing Center for Infectious Disease"/>
            <person name="Wu L."/>
            <person name="Ma J."/>
        </authorList>
    </citation>
    <scope>NUCLEOTIDE SEQUENCE [LARGE SCALE GENOMIC DNA]</scope>
    <source>
        <strain evidence="3">JCM 16702</strain>
    </source>
</reference>
<gene>
    <name evidence="2" type="ORF">GCM10022214_01350</name>
</gene>
<name>A0ABP7UWF5_9ACTN</name>
<dbReference type="EMBL" id="BAAAZG010000001">
    <property type="protein sequence ID" value="GAA4054324.1"/>
    <property type="molecule type" value="Genomic_DNA"/>
</dbReference>
<protein>
    <submittedName>
        <fullName evidence="2">Uncharacterized protein</fullName>
    </submittedName>
</protein>
<feature type="region of interest" description="Disordered" evidence="1">
    <location>
        <begin position="69"/>
        <end position="90"/>
    </location>
</feature>
<accession>A0ABP7UWF5</accession>